<feature type="transmembrane region" description="Helical" evidence="1">
    <location>
        <begin position="7"/>
        <end position="25"/>
    </location>
</feature>
<sequence length="122" mass="13563">MTARFALHYYVLGAVAAVFVCNLLLRVPLKIGGLPATLIAASLVAFSLRWCFTRLEGHPPATGQRWALVALYGLALGLLYLLIWGLMWLKDEPGHMGQLLFVLHYLSYPLILALVLHLGRHD</sequence>
<evidence type="ECO:0000313" key="2">
    <source>
        <dbReference type="EMBL" id="PYC28463.1"/>
    </source>
</evidence>
<dbReference type="Proteomes" id="UP000248146">
    <property type="component" value="Unassembled WGS sequence"/>
</dbReference>
<gene>
    <name evidence="2" type="ORF">DMO17_04595</name>
</gene>
<feature type="transmembrane region" description="Helical" evidence="1">
    <location>
        <begin position="64"/>
        <end position="87"/>
    </location>
</feature>
<dbReference type="RefSeq" id="WP_110681130.1">
    <property type="nucleotide sequence ID" value="NZ_QJRX01000002.1"/>
</dbReference>
<keyword evidence="1" id="KW-0812">Transmembrane</keyword>
<dbReference type="EMBL" id="QJRX01000002">
    <property type="protein sequence ID" value="PYC28463.1"/>
    <property type="molecule type" value="Genomic_DNA"/>
</dbReference>
<protein>
    <recommendedName>
        <fullName evidence="4">Transmembrane protein</fullName>
    </recommendedName>
</protein>
<evidence type="ECO:0008006" key="4">
    <source>
        <dbReference type="Google" id="ProtNLM"/>
    </source>
</evidence>
<reference evidence="2 3" key="1">
    <citation type="submission" date="2018-06" db="EMBL/GenBank/DDBJ databases">
        <title>Pseudomonas diversity within urban Lake Michigan freshwaters.</title>
        <authorList>
            <person name="Batrich M."/>
            <person name="Hatzopoulos T."/>
            <person name="Putonti C."/>
        </authorList>
    </citation>
    <scope>NUCLEOTIDE SEQUENCE [LARGE SCALE GENOMIC DNA]</scope>
    <source>
        <strain evidence="2 3">MB-090714</strain>
    </source>
</reference>
<evidence type="ECO:0000313" key="3">
    <source>
        <dbReference type="Proteomes" id="UP000248146"/>
    </source>
</evidence>
<organism evidence="2 3">
    <name type="scientific">Aquipseudomonas alcaligenes</name>
    <name type="common">Pseudomonas alcaligenes</name>
    <dbReference type="NCBI Taxonomy" id="43263"/>
    <lineage>
        <taxon>Bacteria</taxon>
        <taxon>Pseudomonadati</taxon>
        <taxon>Pseudomonadota</taxon>
        <taxon>Gammaproteobacteria</taxon>
        <taxon>Pseudomonadales</taxon>
        <taxon>Pseudomonadaceae</taxon>
        <taxon>Aquipseudomonas</taxon>
    </lineage>
</organism>
<comment type="caution">
    <text evidence="2">The sequence shown here is derived from an EMBL/GenBank/DDBJ whole genome shotgun (WGS) entry which is preliminary data.</text>
</comment>
<feature type="transmembrane region" description="Helical" evidence="1">
    <location>
        <begin position="31"/>
        <end position="52"/>
    </location>
</feature>
<proteinExistence type="predicted"/>
<dbReference type="AlphaFoldDB" id="A0A2V4LQV5"/>
<evidence type="ECO:0000256" key="1">
    <source>
        <dbReference type="SAM" id="Phobius"/>
    </source>
</evidence>
<keyword evidence="1" id="KW-1133">Transmembrane helix</keyword>
<name>A0A2V4LQV5_AQUAC</name>
<dbReference type="OrthoDB" id="6959644at2"/>
<accession>A0A2V4LQV5</accession>
<feature type="transmembrane region" description="Helical" evidence="1">
    <location>
        <begin position="99"/>
        <end position="119"/>
    </location>
</feature>
<keyword evidence="1" id="KW-0472">Membrane</keyword>